<dbReference type="eggNOG" id="COG1876">
    <property type="taxonomic scope" value="Bacteria"/>
</dbReference>
<dbReference type="AlphaFoldDB" id="A0A0A7EH48"/>
<dbReference type="GO" id="GO:0006508">
    <property type="term" value="P:proteolysis"/>
    <property type="evidence" value="ECO:0007669"/>
    <property type="project" value="InterPro"/>
</dbReference>
<dbReference type="Gene3D" id="3.30.1380.10">
    <property type="match status" value="1"/>
</dbReference>
<dbReference type="PANTHER" id="PTHR34385">
    <property type="entry name" value="D-ALANYL-D-ALANINE CARBOXYPEPTIDASE"/>
    <property type="match status" value="1"/>
</dbReference>
<dbReference type="KEGG" id="pseo:OM33_09660"/>
<dbReference type="InterPro" id="IPR052179">
    <property type="entry name" value="DD-CPase-like"/>
</dbReference>
<evidence type="ECO:0000313" key="3">
    <source>
        <dbReference type="Proteomes" id="UP000030341"/>
    </source>
</evidence>
<dbReference type="InterPro" id="IPR009045">
    <property type="entry name" value="Zn_M74/Hedgehog-like"/>
</dbReference>
<gene>
    <name evidence="2" type="ORF">OM33_09660</name>
</gene>
<dbReference type="HOGENOM" id="CLU_081855_0_0_6"/>
<dbReference type="Pfam" id="PF02557">
    <property type="entry name" value="VanY"/>
    <property type="match status" value="1"/>
</dbReference>
<dbReference type="EMBL" id="CP009888">
    <property type="protein sequence ID" value="AIY65386.1"/>
    <property type="molecule type" value="Genomic_DNA"/>
</dbReference>
<evidence type="ECO:0000313" key="2">
    <source>
        <dbReference type="EMBL" id="AIY65386.1"/>
    </source>
</evidence>
<dbReference type="SUPFAM" id="SSF55166">
    <property type="entry name" value="Hedgehog/DD-peptidase"/>
    <property type="match status" value="1"/>
</dbReference>
<feature type="domain" description="D-alanyl-D-alanine carboxypeptidase-like core" evidence="1">
    <location>
        <begin position="24"/>
        <end position="177"/>
    </location>
</feature>
<dbReference type="GO" id="GO:0008233">
    <property type="term" value="F:peptidase activity"/>
    <property type="evidence" value="ECO:0007669"/>
    <property type="project" value="InterPro"/>
</dbReference>
<dbReference type="PANTHER" id="PTHR34385:SF1">
    <property type="entry name" value="PEPTIDOGLYCAN L-ALANYL-D-GLUTAMATE ENDOPEPTIDASE CWLK"/>
    <property type="match status" value="1"/>
</dbReference>
<dbReference type="InterPro" id="IPR003709">
    <property type="entry name" value="VanY-like_core_dom"/>
</dbReference>
<dbReference type="STRING" id="1348114.OM33_09660"/>
<proteinExistence type="predicted"/>
<name>A0A0A7EH48_9GAMM</name>
<dbReference type="RefSeq" id="WP_038641220.1">
    <property type="nucleotide sequence ID" value="NZ_CP009888.1"/>
</dbReference>
<accession>A0A0A7EH48</accession>
<reference evidence="2 3" key="1">
    <citation type="submission" date="2014-11" db="EMBL/GenBank/DDBJ databases">
        <title>Complete Genome Sequence of Pseudoalteromonas sp. Strain OCN003 Isolated from Kaneohe Bay, Oahu, Hawaii.</title>
        <authorList>
            <person name="Beurmann S."/>
            <person name="Videau P."/>
            <person name="Ushijima B."/>
            <person name="Smith A.M."/>
            <person name="Aeby G.S."/>
            <person name="Callahan S.M."/>
            <person name="Belcaid M."/>
        </authorList>
    </citation>
    <scope>NUCLEOTIDE SEQUENCE [LARGE SCALE GENOMIC DNA]</scope>
    <source>
        <strain evidence="2 3">OCN003</strain>
    </source>
</reference>
<dbReference type="OrthoDB" id="9792074at2"/>
<keyword evidence="3" id="KW-1185">Reference proteome</keyword>
<dbReference type="Proteomes" id="UP000030341">
    <property type="component" value="Chromosome 1"/>
</dbReference>
<organism evidence="2 3">
    <name type="scientific">Pseudoalteromonas piratica</name>
    <dbReference type="NCBI Taxonomy" id="1348114"/>
    <lineage>
        <taxon>Bacteria</taxon>
        <taxon>Pseudomonadati</taxon>
        <taxon>Pseudomonadota</taxon>
        <taxon>Gammaproteobacteria</taxon>
        <taxon>Alteromonadales</taxon>
        <taxon>Pseudoalteromonadaceae</taxon>
        <taxon>Pseudoalteromonas</taxon>
    </lineage>
</organism>
<evidence type="ECO:0000259" key="1">
    <source>
        <dbReference type="Pfam" id="PF02557"/>
    </source>
</evidence>
<dbReference type="CDD" id="cd14847">
    <property type="entry name" value="DD-carboxypeptidase_like"/>
    <property type="match status" value="1"/>
</dbReference>
<sequence length="227" mass="25818">MFNLNQQAALGLTQAHLCDFQGRQIEKTIQRDLEQMIQGARKSGITLSLASTFRDFDRQSLIWNNKFNLIRPVFDSHDKPVDMSSLNDAEKCFAIMLFSAMPGASRHHFGTDMDVFDADKVSDDYQLQLNQAEYGEGGPFEQLSQWLETHAERYGFFLPYKHFNGGVAKEPWHISHIERSHFYTGVHSQQLLADALKCSNVAGWPTLVDQLDGIYQRFVTNITPAGN</sequence>
<protein>
    <recommendedName>
        <fullName evidence="1">D-alanyl-D-alanine carboxypeptidase-like core domain-containing protein</fullName>
    </recommendedName>
</protein>